<keyword evidence="3" id="KW-0371">Homeobox</keyword>
<keyword evidence="4" id="KW-1185">Reference proteome</keyword>
<gene>
    <name evidence="3" type="ORF">CEY00_Acc33607</name>
</gene>
<reference evidence="4" key="2">
    <citation type="journal article" date="2018" name="BMC Genomics">
        <title>A manually annotated Actinidia chinensis var. chinensis (kiwifruit) genome highlights the challenges associated with draft genomes and gene prediction in plants.</title>
        <authorList>
            <person name="Pilkington S.M."/>
            <person name="Crowhurst R."/>
            <person name="Hilario E."/>
            <person name="Nardozza S."/>
            <person name="Fraser L."/>
            <person name="Peng Y."/>
            <person name="Gunaseelan K."/>
            <person name="Simpson R."/>
            <person name="Tahir J."/>
            <person name="Deroles S.C."/>
            <person name="Templeton K."/>
            <person name="Luo Z."/>
            <person name="Davy M."/>
            <person name="Cheng C."/>
            <person name="McNeilage M."/>
            <person name="Scaglione D."/>
            <person name="Liu Y."/>
            <person name="Zhang Q."/>
            <person name="Datson P."/>
            <person name="De Silva N."/>
            <person name="Gardiner S.E."/>
            <person name="Bassett H."/>
            <person name="Chagne D."/>
            <person name="McCallum J."/>
            <person name="Dzierzon H."/>
            <person name="Deng C."/>
            <person name="Wang Y.Y."/>
            <person name="Barron L."/>
            <person name="Manako K."/>
            <person name="Bowen J."/>
            <person name="Foster T.M."/>
            <person name="Erridge Z.A."/>
            <person name="Tiffin H."/>
            <person name="Waite C.N."/>
            <person name="Davies K.M."/>
            <person name="Grierson E.P."/>
            <person name="Laing W.A."/>
            <person name="Kirk R."/>
            <person name="Chen X."/>
            <person name="Wood M."/>
            <person name="Montefiori M."/>
            <person name="Brummell D.A."/>
            <person name="Schwinn K.E."/>
            <person name="Catanach A."/>
            <person name="Fullerton C."/>
            <person name="Li D."/>
            <person name="Meiyalaghan S."/>
            <person name="Nieuwenhuizen N."/>
            <person name="Read N."/>
            <person name="Prakash R."/>
            <person name="Hunter D."/>
            <person name="Zhang H."/>
            <person name="McKenzie M."/>
            <person name="Knabel M."/>
            <person name="Harris A."/>
            <person name="Allan A.C."/>
            <person name="Gleave A."/>
            <person name="Chen A."/>
            <person name="Janssen B.J."/>
            <person name="Plunkett B."/>
            <person name="Ampomah-Dwamena C."/>
            <person name="Voogd C."/>
            <person name="Leif D."/>
            <person name="Lafferty D."/>
            <person name="Souleyre E.J.F."/>
            <person name="Varkonyi-Gasic E."/>
            <person name="Gambi F."/>
            <person name="Hanley J."/>
            <person name="Yao J.L."/>
            <person name="Cheung J."/>
            <person name="David K.M."/>
            <person name="Warren B."/>
            <person name="Marsh K."/>
            <person name="Snowden K.C."/>
            <person name="Lin-Wang K."/>
            <person name="Brian L."/>
            <person name="Martinez-Sanchez M."/>
            <person name="Wang M."/>
            <person name="Ileperuma N."/>
            <person name="Macnee N."/>
            <person name="Campin R."/>
            <person name="McAtee P."/>
            <person name="Drummond R.S.M."/>
            <person name="Espley R.V."/>
            <person name="Ireland H.S."/>
            <person name="Wu R."/>
            <person name="Atkinson R.G."/>
            <person name="Karunairetnam S."/>
            <person name="Bulley S."/>
            <person name="Chunkath S."/>
            <person name="Hanley Z."/>
            <person name="Storey R."/>
            <person name="Thrimawithana A.H."/>
            <person name="Thomson S."/>
            <person name="David C."/>
            <person name="Testolin R."/>
            <person name="Huang H."/>
            <person name="Hellens R.P."/>
            <person name="Schaffer R.J."/>
        </authorList>
    </citation>
    <scope>NUCLEOTIDE SEQUENCE [LARGE SCALE GENOMIC DNA]</scope>
    <source>
        <strain evidence="4">cv. Red5</strain>
    </source>
</reference>
<dbReference type="PANTHER" id="PTHR35094:SF1">
    <property type="entry name" value="PROTEIN, PUTATIVE-RELATED"/>
    <property type="match status" value="1"/>
</dbReference>
<feature type="region of interest" description="Disordered" evidence="1">
    <location>
        <begin position="28"/>
        <end position="49"/>
    </location>
</feature>
<feature type="transmembrane region" description="Helical" evidence="2">
    <location>
        <begin position="109"/>
        <end position="132"/>
    </location>
</feature>
<name>A0A2R6P1D9_ACTCC</name>
<evidence type="ECO:0000256" key="1">
    <source>
        <dbReference type="SAM" id="MobiDB-lite"/>
    </source>
</evidence>
<keyword evidence="3" id="KW-0238">DNA-binding</keyword>
<reference evidence="3 4" key="1">
    <citation type="submission" date="2017-07" db="EMBL/GenBank/DDBJ databases">
        <title>An improved, manually edited Actinidia chinensis var. chinensis (kiwifruit) genome highlights the challenges associated with draft genomes and gene prediction in plants.</title>
        <authorList>
            <person name="Pilkington S."/>
            <person name="Crowhurst R."/>
            <person name="Hilario E."/>
            <person name="Nardozza S."/>
            <person name="Fraser L."/>
            <person name="Peng Y."/>
            <person name="Gunaseelan K."/>
            <person name="Simpson R."/>
            <person name="Tahir J."/>
            <person name="Deroles S."/>
            <person name="Templeton K."/>
            <person name="Luo Z."/>
            <person name="Davy M."/>
            <person name="Cheng C."/>
            <person name="Mcneilage M."/>
            <person name="Scaglione D."/>
            <person name="Liu Y."/>
            <person name="Zhang Q."/>
            <person name="Datson P."/>
            <person name="De Silva N."/>
            <person name="Gardiner S."/>
            <person name="Bassett H."/>
            <person name="Chagne D."/>
            <person name="Mccallum J."/>
            <person name="Dzierzon H."/>
            <person name="Deng C."/>
            <person name="Wang Y.-Y."/>
            <person name="Barron N."/>
            <person name="Manako K."/>
            <person name="Bowen J."/>
            <person name="Foster T."/>
            <person name="Erridge Z."/>
            <person name="Tiffin H."/>
            <person name="Waite C."/>
            <person name="Davies K."/>
            <person name="Grierson E."/>
            <person name="Laing W."/>
            <person name="Kirk R."/>
            <person name="Chen X."/>
            <person name="Wood M."/>
            <person name="Montefiori M."/>
            <person name="Brummell D."/>
            <person name="Schwinn K."/>
            <person name="Catanach A."/>
            <person name="Fullerton C."/>
            <person name="Li D."/>
            <person name="Meiyalaghan S."/>
            <person name="Nieuwenhuizen N."/>
            <person name="Read N."/>
            <person name="Prakash R."/>
            <person name="Hunter D."/>
            <person name="Zhang H."/>
            <person name="Mckenzie M."/>
            <person name="Knabel M."/>
            <person name="Harris A."/>
            <person name="Allan A."/>
            <person name="Chen A."/>
            <person name="Janssen B."/>
            <person name="Plunkett B."/>
            <person name="Dwamena C."/>
            <person name="Voogd C."/>
            <person name="Leif D."/>
            <person name="Lafferty D."/>
            <person name="Souleyre E."/>
            <person name="Varkonyi-Gasic E."/>
            <person name="Gambi F."/>
            <person name="Hanley J."/>
            <person name="Yao J.-L."/>
            <person name="Cheung J."/>
            <person name="David K."/>
            <person name="Warren B."/>
            <person name="Marsh K."/>
            <person name="Snowden K."/>
            <person name="Lin-Wang K."/>
            <person name="Brian L."/>
            <person name="Martinez-Sanchez M."/>
            <person name="Wang M."/>
            <person name="Ileperuma N."/>
            <person name="Macnee N."/>
            <person name="Campin R."/>
            <person name="Mcatee P."/>
            <person name="Drummond R."/>
            <person name="Espley R."/>
            <person name="Ireland H."/>
            <person name="Wu R."/>
            <person name="Atkinson R."/>
            <person name="Karunairetnam S."/>
            <person name="Bulley S."/>
            <person name="Chunkath S."/>
            <person name="Hanley Z."/>
            <person name="Storey R."/>
            <person name="Thrimawithana A."/>
            <person name="Thomson S."/>
            <person name="David C."/>
            <person name="Testolin R."/>
        </authorList>
    </citation>
    <scope>NUCLEOTIDE SEQUENCE [LARGE SCALE GENOMIC DNA]</scope>
    <source>
        <strain evidence="4">cv. Red5</strain>
        <tissue evidence="3">Young leaf</tissue>
    </source>
</reference>
<evidence type="ECO:0000256" key="2">
    <source>
        <dbReference type="SAM" id="Phobius"/>
    </source>
</evidence>
<keyword evidence="2" id="KW-0812">Transmembrane</keyword>
<dbReference type="InParanoid" id="A0A2R6P1D9"/>
<dbReference type="PANTHER" id="PTHR35094">
    <property type="entry name" value="LEUCINE-RICH REPEAT EXTENSIN-LIKE PROTEIN 2"/>
    <property type="match status" value="1"/>
</dbReference>
<dbReference type="EMBL" id="NKQK01000053">
    <property type="protein sequence ID" value="PSR83283.1"/>
    <property type="molecule type" value="Genomic_DNA"/>
</dbReference>
<keyword evidence="2" id="KW-0472">Membrane</keyword>
<dbReference type="STRING" id="1590841.A0A2R6P1D9"/>
<evidence type="ECO:0000313" key="4">
    <source>
        <dbReference type="Proteomes" id="UP000241394"/>
    </source>
</evidence>
<dbReference type="Gramene" id="PSR83283">
    <property type="protein sequence ID" value="PSR83283"/>
    <property type="gene ID" value="CEY00_Acc33607"/>
</dbReference>
<dbReference type="Proteomes" id="UP000241394">
    <property type="component" value="Unassembled WGS sequence"/>
</dbReference>
<comment type="caution">
    <text evidence="3">The sequence shown here is derived from an EMBL/GenBank/DDBJ whole genome shotgun (WGS) entry which is preliminary data.</text>
</comment>
<protein>
    <submittedName>
        <fullName evidence="3">Homeobox protein like</fullName>
    </submittedName>
</protein>
<proteinExistence type="predicted"/>
<dbReference type="AlphaFoldDB" id="A0A2R6P1D9"/>
<dbReference type="OrthoDB" id="1728036at2759"/>
<keyword evidence="2" id="KW-1133">Transmembrane helix</keyword>
<sequence length="142" mass="15404">MPVTNWINYSVRLLMVLLVITATSTPIKSQMKPRRLDDTTGPPPPDSEVKCGSCSTCKNPCYQSPPPPSPPPPSFPYCPPPPPPAGYVYIPSPQRGLNPIVTCNSGSSLNLAAVLIGFGLVGLVVFLIFLGGRFKILIRWWK</sequence>
<accession>A0A2R6P1D9</accession>
<evidence type="ECO:0000313" key="3">
    <source>
        <dbReference type="EMBL" id="PSR83283.1"/>
    </source>
</evidence>
<dbReference type="GO" id="GO:0003677">
    <property type="term" value="F:DNA binding"/>
    <property type="evidence" value="ECO:0007669"/>
    <property type="project" value="UniProtKB-KW"/>
</dbReference>
<feature type="transmembrane region" description="Helical" evidence="2">
    <location>
        <begin position="6"/>
        <end position="27"/>
    </location>
</feature>
<organism evidence="3 4">
    <name type="scientific">Actinidia chinensis var. chinensis</name>
    <name type="common">Chinese soft-hair kiwi</name>
    <dbReference type="NCBI Taxonomy" id="1590841"/>
    <lineage>
        <taxon>Eukaryota</taxon>
        <taxon>Viridiplantae</taxon>
        <taxon>Streptophyta</taxon>
        <taxon>Embryophyta</taxon>
        <taxon>Tracheophyta</taxon>
        <taxon>Spermatophyta</taxon>
        <taxon>Magnoliopsida</taxon>
        <taxon>eudicotyledons</taxon>
        <taxon>Gunneridae</taxon>
        <taxon>Pentapetalae</taxon>
        <taxon>asterids</taxon>
        <taxon>Ericales</taxon>
        <taxon>Actinidiaceae</taxon>
        <taxon>Actinidia</taxon>
    </lineage>
</organism>